<evidence type="ECO:0000256" key="5">
    <source>
        <dbReference type="ARBA" id="ARBA00022840"/>
    </source>
</evidence>
<keyword evidence="4 8" id="KW-0418">Kinase</keyword>
<dbReference type="GO" id="GO:0005524">
    <property type="term" value="F:ATP binding"/>
    <property type="evidence" value="ECO:0007669"/>
    <property type="project" value="UniProtKB-UniRule"/>
</dbReference>
<dbReference type="SUPFAM" id="SSF56112">
    <property type="entry name" value="Protein kinase-like (PK-like)"/>
    <property type="match status" value="2"/>
</dbReference>
<dbReference type="EC" id="2.7.11.1" evidence="1"/>
<dbReference type="CDD" id="cd14014">
    <property type="entry name" value="STKc_PknB_like"/>
    <property type="match status" value="1"/>
</dbReference>
<dbReference type="InterPro" id="IPR011009">
    <property type="entry name" value="Kinase-like_dom_sf"/>
</dbReference>
<dbReference type="GO" id="GO:0004674">
    <property type="term" value="F:protein serine/threonine kinase activity"/>
    <property type="evidence" value="ECO:0007669"/>
    <property type="project" value="UniProtKB-KW"/>
</dbReference>
<evidence type="ECO:0000313" key="8">
    <source>
        <dbReference type="EMBL" id="PZW36683.1"/>
    </source>
</evidence>
<evidence type="ECO:0000256" key="1">
    <source>
        <dbReference type="ARBA" id="ARBA00012513"/>
    </source>
</evidence>
<accession>A0A326UWG4</accession>
<dbReference type="AlphaFoldDB" id="A0A326UWG4"/>
<feature type="domain" description="Protein kinase" evidence="7">
    <location>
        <begin position="35"/>
        <end position="296"/>
    </location>
</feature>
<keyword evidence="9" id="KW-1185">Reference proteome</keyword>
<reference evidence="8 9" key="1">
    <citation type="submission" date="2018-06" db="EMBL/GenBank/DDBJ databases">
        <title>Genomic Encyclopedia of Archaeal and Bacterial Type Strains, Phase II (KMG-II): from individual species to whole genera.</title>
        <authorList>
            <person name="Goeker M."/>
        </authorList>
    </citation>
    <scope>NUCLEOTIDE SEQUENCE [LARGE SCALE GENOMIC DNA]</scope>
    <source>
        <strain evidence="8 9">ATCC BAA-1881</strain>
    </source>
</reference>
<evidence type="ECO:0000259" key="7">
    <source>
        <dbReference type="PROSITE" id="PS50011"/>
    </source>
</evidence>
<dbReference type="PROSITE" id="PS00107">
    <property type="entry name" value="PROTEIN_KINASE_ATP"/>
    <property type="match status" value="1"/>
</dbReference>
<dbReference type="Gene3D" id="1.10.510.10">
    <property type="entry name" value="Transferase(Phosphotransferase) domain 1"/>
    <property type="match status" value="2"/>
</dbReference>
<dbReference type="SMART" id="SM00220">
    <property type="entry name" value="S_TKc"/>
    <property type="match status" value="1"/>
</dbReference>
<evidence type="ECO:0000256" key="6">
    <source>
        <dbReference type="PROSITE-ProRule" id="PRU10141"/>
    </source>
</evidence>
<protein>
    <recommendedName>
        <fullName evidence="1">non-specific serine/threonine protein kinase</fullName>
        <ecNumber evidence="1">2.7.11.1</ecNumber>
    </recommendedName>
</protein>
<dbReference type="PROSITE" id="PS50011">
    <property type="entry name" value="PROTEIN_KINASE_DOM"/>
    <property type="match status" value="2"/>
</dbReference>
<evidence type="ECO:0000313" key="9">
    <source>
        <dbReference type="Proteomes" id="UP000248806"/>
    </source>
</evidence>
<keyword evidence="3 6" id="KW-0547">Nucleotide-binding</keyword>
<keyword evidence="8" id="KW-0723">Serine/threonine-protein kinase</keyword>
<evidence type="ECO:0000256" key="2">
    <source>
        <dbReference type="ARBA" id="ARBA00022679"/>
    </source>
</evidence>
<proteinExistence type="predicted"/>
<dbReference type="Proteomes" id="UP000248806">
    <property type="component" value="Unassembled WGS sequence"/>
</dbReference>
<sequence>MAYCLNPRGGHENPDTAISCSRCGFLVHGAHIGTYQVLSFIGAGSYGYVYKIRESAPLSRVLALKVLRLDQFTAKSRANFFQEARRIAAMHHPNILPVYNFGQLEDSEQPYLVTDYAPRTILDLFRNSNGAPRLAFAEELVPYVQQTADALQYVHNSGMVHQDVKPGNLLIGRNGQVLLSDFGTTLHLGTQTHASLGEVTGTAAYMPPEQWQGTPRRDSDQYALAICCYELLTGRTPFVHKGIEEMWLAHVHTAPPPPQQWNPRIPVEVSAVLQRAMAKDYRQRYSSVSLFARAYTEAVETALLRYVCRHCGQQNRSGAQRCAFCGTEYDNRRCPYCETPVRFGQRCCSTCGRLTIPSALALYSPLAGVSLNQGRYIIKHMLRRSEESRSMVAIAFDERTRQKVILKRWECADTPLAQRAKDVAHFDRVTEPLTRLQHPLVPRVLQRFAEGQHYYLVMNYIDGESIEERLLKLLRPIPEQDAIQYMFSILNILIALEKQTPPLRHYDISPSNIIIEKQRNRAMLTGFQVPLPPSILAAHPGGGPRRTTRKLAISPYLPIQDKPFDQRTCIFALAATMHHAVTNIAPPHYPTYPPARILNKAISPAFEAILSKALAEDPGVRYQTYEQLKASLQALVTKR</sequence>
<keyword evidence="2" id="KW-0808">Transferase</keyword>
<feature type="binding site" evidence="6">
    <location>
        <position position="65"/>
    </location>
    <ligand>
        <name>ATP</name>
        <dbReference type="ChEBI" id="CHEBI:30616"/>
    </ligand>
</feature>
<keyword evidence="5 6" id="KW-0067">ATP-binding</keyword>
<organism evidence="8 9">
    <name type="scientific">Thermosporothrix hazakensis</name>
    <dbReference type="NCBI Taxonomy" id="644383"/>
    <lineage>
        <taxon>Bacteria</taxon>
        <taxon>Bacillati</taxon>
        <taxon>Chloroflexota</taxon>
        <taxon>Ktedonobacteria</taxon>
        <taxon>Ktedonobacterales</taxon>
        <taxon>Thermosporotrichaceae</taxon>
        <taxon>Thermosporothrix</taxon>
    </lineage>
</organism>
<comment type="caution">
    <text evidence="8">The sequence shown here is derived from an EMBL/GenBank/DDBJ whole genome shotgun (WGS) entry which is preliminary data.</text>
</comment>
<evidence type="ECO:0000256" key="3">
    <source>
        <dbReference type="ARBA" id="ARBA00022741"/>
    </source>
</evidence>
<name>A0A326UWG4_THEHA</name>
<dbReference type="EMBL" id="QKUF01000001">
    <property type="protein sequence ID" value="PZW36683.1"/>
    <property type="molecule type" value="Genomic_DNA"/>
</dbReference>
<dbReference type="PANTHER" id="PTHR43289">
    <property type="entry name" value="MITOGEN-ACTIVATED PROTEIN KINASE KINASE KINASE 20-RELATED"/>
    <property type="match status" value="1"/>
</dbReference>
<evidence type="ECO:0000256" key="4">
    <source>
        <dbReference type="ARBA" id="ARBA00022777"/>
    </source>
</evidence>
<dbReference type="Gene3D" id="3.30.200.20">
    <property type="entry name" value="Phosphorylase Kinase, domain 1"/>
    <property type="match status" value="2"/>
</dbReference>
<dbReference type="PROSITE" id="PS00108">
    <property type="entry name" value="PROTEIN_KINASE_ST"/>
    <property type="match status" value="1"/>
</dbReference>
<feature type="domain" description="Protein kinase" evidence="7">
    <location>
        <begin position="376"/>
        <end position="636"/>
    </location>
</feature>
<dbReference type="InterPro" id="IPR008271">
    <property type="entry name" value="Ser/Thr_kinase_AS"/>
</dbReference>
<dbReference type="InterPro" id="IPR000719">
    <property type="entry name" value="Prot_kinase_dom"/>
</dbReference>
<dbReference type="PANTHER" id="PTHR43289:SF6">
    <property type="entry name" value="SERINE_THREONINE-PROTEIN KINASE NEKL-3"/>
    <property type="match status" value="1"/>
</dbReference>
<gene>
    <name evidence="8" type="ORF">EI42_00864</name>
</gene>
<dbReference type="InterPro" id="IPR017441">
    <property type="entry name" value="Protein_kinase_ATP_BS"/>
</dbReference>
<dbReference type="Pfam" id="PF00069">
    <property type="entry name" value="Pkinase"/>
    <property type="match status" value="2"/>
</dbReference>